<protein>
    <submittedName>
        <fullName evidence="1">Uncharacterized protein</fullName>
    </submittedName>
</protein>
<gene>
    <name evidence="1" type="ORF">EW026_g8422</name>
</gene>
<keyword evidence="2" id="KW-1185">Reference proteome</keyword>
<dbReference type="Proteomes" id="UP000309038">
    <property type="component" value="Unassembled WGS sequence"/>
</dbReference>
<evidence type="ECO:0000313" key="1">
    <source>
        <dbReference type="EMBL" id="THG92493.1"/>
    </source>
</evidence>
<organism evidence="1 2">
    <name type="scientific">Hermanssonia centrifuga</name>
    <dbReference type="NCBI Taxonomy" id="98765"/>
    <lineage>
        <taxon>Eukaryota</taxon>
        <taxon>Fungi</taxon>
        <taxon>Dikarya</taxon>
        <taxon>Basidiomycota</taxon>
        <taxon>Agaricomycotina</taxon>
        <taxon>Agaricomycetes</taxon>
        <taxon>Polyporales</taxon>
        <taxon>Meruliaceae</taxon>
        <taxon>Hermanssonia</taxon>
    </lineage>
</organism>
<comment type="caution">
    <text evidence="1">The sequence shown here is derived from an EMBL/GenBank/DDBJ whole genome shotgun (WGS) entry which is preliminary data.</text>
</comment>
<dbReference type="Gene3D" id="3.80.10.10">
    <property type="entry name" value="Ribonuclease Inhibitor"/>
    <property type="match status" value="1"/>
</dbReference>
<dbReference type="AlphaFoldDB" id="A0A4S4K443"/>
<evidence type="ECO:0000313" key="2">
    <source>
        <dbReference type="Proteomes" id="UP000309038"/>
    </source>
</evidence>
<name>A0A4S4K443_9APHY</name>
<dbReference type="SUPFAM" id="SSF52047">
    <property type="entry name" value="RNI-like"/>
    <property type="match status" value="1"/>
</dbReference>
<reference evidence="1 2" key="1">
    <citation type="submission" date="2019-02" db="EMBL/GenBank/DDBJ databases">
        <title>Genome sequencing of the rare red list fungi Phlebia centrifuga.</title>
        <authorList>
            <person name="Buettner E."/>
            <person name="Kellner H."/>
        </authorList>
    </citation>
    <scope>NUCLEOTIDE SEQUENCE [LARGE SCALE GENOMIC DNA]</scope>
    <source>
        <strain evidence="1 2">DSM 108282</strain>
    </source>
</reference>
<dbReference type="EMBL" id="SGPJ01001183">
    <property type="protein sequence ID" value="THG92493.1"/>
    <property type="molecule type" value="Genomic_DNA"/>
</dbReference>
<dbReference type="InterPro" id="IPR032675">
    <property type="entry name" value="LRR_dom_sf"/>
</dbReference>
<accession>A0A4S4K443</accession>
<sequence>MDTLPLEIHSQIFQLACIDAGSTARSLALVSRYVREVAEPFLYQSLAVAGLSSMTEFLNRLERVPAHLRRVRQLFLSDWTQKQVQQKTIPSDDADMDRYDLEKSIIIRILDLVAPTLESFAFLVSCPFNSTQLIGHLFSLKSSHLRHLSIHGFYPFPHSLNALPHLEHLHLSGNRNPHGLLQTGGLEAACPRLTHLRISGLVSAPSFAQELEDALLPAPHDTTKSCFRASLPSSVRQVAVQLGPAPAKSRRYSSAVAQHEKMTERLMGLSQCADSLPVRYRLMHDNEDVYETMRNSWADGSNDVE</sequence>
<proteinExistence type="predicted"/>